<accession>A0A1G9TZU3</accession>
<reference evidence="12 13" key="1">
    <citation type="submission" date="2016-10" db="EMBL/GenBank/DDBJ databases">
        <authorList>
            <person name="de Groot N.N."/>
        </authorList>
    </citation>
    <scope>NUCLEOTIDE SEQUENCE [LARGE SCALE GENOMIC DNA]</scope>
    <source>
        <strain evidence="12 13">DSM 16981</strain>
    </source>
</reference>
<sequence length="196" mass="22094">MTKTIILATHNKGKIREFREMLIPLGYAVQSVYEVIPDIAEPKETGHSFEENAYLKAVYYMKQTGQPCLADDSGIIADALQNRPGIFSARYAGDDCDDEKNNQKLIRELARFPAEKRTGRYVCVLVLVWPDGHYITAKGTCEGVLRDFYSGTGGFGYDPLFYLPEKGKSMAELTGEEKNTISHRGKALRKLVEYLR</sequence>
<feature type="binding site" evidence="10">
    <location>
        <begin position="9"/>
        <end position="14"/>
    </location>
    <ligand>
        <name>substrate</name>
    </ligand>
</feature>
<evidence type="ECO:0000256" key="1">
    <source>
        <dbReference type="ARBA" id="ARBA00008023"/>
    </source>
</evidence>
<keyword evidence="7 10" id="KW-0546">Nucleotide metabolism</keyword>
<dbReference type="Proteomes" id="UP000199309">
    <property type="component" value="Unassembled WGS sequence"/>
</dbReference>
<dbReference type="NCBIfam" id="NF011397">
    <property type="entry name" value="PRK14822.1"/>
    <property type="match status" value="1"/>
</dbReference>
<name>A0A1G9TZU3_9FIRM</name>
<dbReference type="FunFam" id="3.90.950.10:FF:000001">
    <property type="entry name" value="dITP/XTP pyrophosphatase"/>
    <property type="match status" value="1"/>
</dbReference>
<dbReference type="SUPFAM" id="SSF52972">
    <property type="entry name" value="ITPase-like"/>
    <property type="match status" value="1"/>
</dbReference>
<feature type="binding site" evidence="10">
    <location>
        <begin position="155"/>
        <end position="158"/>
    </location>
    <ligand>
        <name>substrate</name>
    </ligand>
</feature>
<dbReference type="GO" id="GO:0017111">
    <property type="term" value="F:ribonucleoside triphosphate phosphatase activity"/>
    <property type="evidence" value="ECO:0007669"/>
    <property type="project" value="InterPro"/>
</dbReference>
<comment type="catalytic activity">
    <reaction evidence="8 10">
        <text>dITP + H2O = dIMP + diphosphate + H(+)</text>
        <dbReference type="Rhea" id="RHEA:28342"/>
        <dbReference type="ChEBI" id="CHEBI:15377"/>
        <dbReference type="ChEBI" id="CHEBI:15378"/>
        <dbReference type="ChEBI" id="CHEBI:33019"/>
        <dbReference type="ChEBI" id="CHEBI:61194"/>
        <dbReference type="ChEBI" id="CHEBI:61382"/>
        <dbReference type="EC" id="3.6.1.66"/>
    </reaction>
</comment>
<dbReference type="GO" id="GO:0046872">
    <property type="term" value="F:metal ion binding"/>
    <property type="evidence" value="ECO:0007669"/>
    <property type="project" value="UniProtKB-KW"/>
</dbReference>
<comment type="caution">
    <text evidence="10">Lacks conserved residue(s) required for the propagation of feature annotation.</text>
</comment>
<dbReference type="InterPro" id="IPR002637">
    <property type="entry name" value="RdgB/HAM1"/>
</dbReference>
<evidence type="ECO:0000256" key="7">
    <source>
        <dbReference type="ARBA" id="ARBA00023080"/>
    </source>
</evidence>
<evidence type="ECO:0000313" key="13">
    <source>
        <dbReference type="Proteomes" id="UP000199309"/>
    </source>
</evidence>
<evidence type="ECO:0000256" key="3">
    <source>
        <dbReference type="ARBA" id="ARBA00022723"/>
    </source>
</evidence>
<evidence type="ECO:0000256" key="8">
    <source>
        <dbReference type="ARBA" id="ARBA00051875"/>
    </source>
</evidence>
<keyword evidence="3 10" id="KW-0479">Metal-binding</keyword>
<dbReference type="Gene3D" id="3.90.950.10">
    <property type="match status" value="1"/>
</dbReference>
<dbReference type="InterPro" id="IPR029001">
    <property type="entry name" value="ITPase-like_fam"/>
</dbReference>
<dbReference type="PANTHER" id="PTHR11067">
    <property type="entry name" value="INOSINE TRIPHOSPHATE PYROPHOSPHATASE/HAM1 PROTEIN"/>
    <property type="match status" value="1"/>
</dbReference>
<dbReference type="GO" id="GO:0000166">
    <property type="term" value="F:nucleotide binding"/>
    <property type="evidence" value="ECO:0007669"/>
    <property type="project" value="UniProtKB-KW"/>
</dbReference>
<dbReference type="GO" id="GO:0009117">
    <property type="term" value="P:nucleotide metabolic process"/>
    <property type="evidence" value="ECO:0007669"/>
    <property type="project" value="UniProtKB-KW"/>
</dbReference>
<dbReference type="HAMAP" id="MF_01405">
    <property type="entry name" value="Non_canon_purine_NTPase"/>
    <property type="match status" value="1"/>
</dbReference>
<evidence type="ECO:0000256" key="10">
    <source>
        <dbReference type="HAMAP-Rule" id="MF_01405"/>
    </source>
</evidence>
<feature type="active site" description="Proton acceptor" evidence="10">
    <location>
        <position position="72"/>
    </location>
</feature>
<dbReference type="Pfam" id="PF01725">
    <property type="entry name" value="Ham1p_like"/>
    <property type="match status" value="1"/>
</dbReference>
<keyword evidence="13" id="KW-1185">Reference proteome</keyword>
<dbReference type="EC" id="3.6.1.66" evidence="10"/>
<comment type="catalytic activity">
    <reaction evidence="10">
        <text>ITP + H2O = IMP + diphosphate + H(+)</text>
        <dbReference type="Rhea" id="RHEA:29399"/>
        <dbReference type="ChEBI" id="CHEBI:15377"/>
        <dbReference type="ChEBI" id="CHEBI:15378"/>
        <dbReference type="ChEBI" id="CHEBI:33019"/>
        <dbReference type="ChEBI" id="CHEBI:58053"/>
        <dbReference type="ChEBI" id="CHEBI:61402"/>
        <dbReference type="EC" id="3.6.1.66"/>
    </reaction>
</comment>
<feature type="binding site" evidence="10">
    <location>
        <begin position="183"/>
        <end position="184"/>
    </location>
    <ligand>
        <name>substrate</name>
    </ligand>
</feature>
<dbReference type="GO" id="GO:0005829">
    <property type="term" value="C:cytosol"/>
    <property type="evidence" value="ECO:0007669"/>
    <property type="project" value="TreeGrafter"/>
</dbReference>
<comment type="cofactor">
    <cofactor evidence="10">
        <name>Mg(2+)</name>
        <dbReference type="ChEBI" id="CHEBI:18420"/>
    </cofactor>
    <text evidence="10">Binds 1 Mg(2+) ion per subunit.</text>
</comment>
<dbReference type="CDD" id="cd00515">
    <property type="entry name" value="HAM1"/>
    <property type="match status" value="1"/>
</dbReference>
<evidence type="ECO:0000256" key="4">
    <source>
        <dbReference type="ARBA" id="ARBA00022741"/>
    </source>
</evidence>
<dbReference type="RefSeq" id="WP_091648936.1">
    <property type="nucleotide sequence ID" value="NZ_FNHQ01000008.1"/>
</dbReference>
<keyword evidence="6 10" id="KW-0460">Magnesium</keyword>
<evidence type="ECO:0000256" key="6">
    <source>
        <dbReference type="ARBA" id="ARBA00022842"/>
    </source>
</evidence>
<comment type="subunit">
    <text evidence="2 10">Homodimer.</text>
</comment>
<keyword evidence="5 10" id="KW-0378">Hydrolase</keyword>
<dbReference type="NCBIfam" id="TIGR00042">
    <property type="entry name" value="RdgB/HAM1 family non-canonical purine NTP pyrophosphatase"/>
    <property type="match status" value="1"/>
</dbReference>
<dbReference type="GO" id="GO:0009146">
    <property type="term" value="P:purine nucleoside triphosphate catabolic process"/>
    <property type="evidence" value="ECO:0007669"/>
    <property type="project" value="UniProtKB-UniRule"/>
</dbReference>
<dbReference type="GO" id="GO:0036222">
    <property type="term" value="F:XTP diphosphatase activity"/>
    <property type="evidence" value="ECO:0007669"/>
    <property type="project" value="UniProtKB-UniRule"/>
</dbReference>
<evidence type="ECO:0000313" key="12">
    <source>
        <dbReference type="EMBL" id="SDM53279.1"/>
    </source>
</evidence>
<dbReference type="GO" id="GO:0036220">
    <property type="term" value="F:ITP diphosphatase activity"/>
    <property type="evidence" value="ECO:0007669"/>
    <property type="project" value="UniProtKB-UniRule"/>
</dbReference>
<dbReference type="EMBL" id="FNHQ01000008">
    <property type="protein sequence ID" value="SDM53279.1"/>
    <property type="molecule type" value="Genomic_DNA"/>
</dbReference>
<evidence type="ECO:0000256" key="2">
    <source>
        <dbReference type="ARBA" id="ARBA00011738"/>
    </source>
</evidence>
<evidence type="ECO:0000256" key="11">
    <source>
        <dbReference type="RuleBase" id="RU003781"/>
    </source>
</evidence>
<dbReference type="PANTHER" id="PTHR11067:SF9">
    <property type="entry name" value="INOSINE TRIPHOSPHATE PYROPHOSPHATASE"/>
    <property type="match status" value="1"/>
</dbReference>
<dbReference type="OrthoDB" id="9807456at2"/>
<protein>
    <recommendedName>
        <fullName evidence="10">dITP/XTP pyrophosphatase</fullName>
        <ecNumber evidence="10">3.6.1.66</ecNumber>
    </recommendedName>
    <alternativeName>
        <fullName evidence="10">Non-canonical purine NTP pyrophosphatase</fullName>
    </alternativeName>
    <alternativeName>
        <fullName evidence="10">Non-standard purine NTP pyrophosphatase</fullName>
    </alternativeName>
    <alternativeName>
        <fullName evidence="10">Nucleoside-triphosphate diphosphatase</fullName>
    </alternativeName>
    <alternativeName>
        <fullName evidence="10">Nucleoside-triphosphate pyrophosphatase</fullName>
        <shortName evidence="10">NTPase</shortName>
    </alternativeName>
</protein>
<comment type="catalytic activity">
    <reaction evidence="9 10">
        <text>XTP + H2O = XMP + diphosphate + H(+)</text>
        <dbReference type="Rhea" id="RHEA:28610"/>
        <dbReference type="ChEBI" id="CHEBI:15377"/>
        <dbReference type="ChEBI" id="CHEBI:15378"/>
        <dbReference type="ChEBI" id="CHEBI:33019"/>
        <dbReference type="ChEBI" id="CHEBI:57464"/>
        <dbReference type="ChEBI" id="CHEBI:61314"/>
        <dbReference type="EC" id="3.6.1.66"/>
    </reaction>
</comment>
<evidence type="ECO:0000256" key="9">
    <source>
        <dbReference type="ARBA" id="ARBA00052017"/>
    </source>
</evidence>
<gene>
    <name evidence="12" type="ORF">SAMN05660299_01067</name>
</gene>
<feature type="binding site" evidence="10">
    <location>
        <position position="72"/>
    </location>
    <ligand>
        <name>Mg(2+)</name>
        <dbReference type="ChEBI" id="CHEBI:18420"/>
    </ligand>
</feature>
<feature type="binding site" evidence="10">
    <location>
        <position position="178"/>
    </location>
    <ligand>
        <name>substrate</name>
    </ligand>
</feature>
<proteinExistence type="inferred from homology"/>
<dbReference type="GO" id="GO:0035870">
    <property type="term" value="F:dITP diphosphatase activity"/>
    <property type="evidence" value="ECO:0007669"/>
    <property type="project" value="UniProtKB-UniRule"/>
</dbReference>
<comment type="function">
    <text evidence="10">Pyrophosphatase that catalyzes the hydrolysis of nucleoside triphosphates to their monophosphate derivatives, with a high preference for the non-canonical purine nucleotides XTP (xanthosine triphosphate), dITP (deoxyinosine triphosphate) and ITP. Seems to function as a house-cleaning enzyme that removes non-canonical purine nucleotides from the nucleotide pool, thus preventing their incorporation into DNA/RNA and avoiding chromosomal lesions.</text>
</comment>
<organism evidence="12 13">
    <name type="scientific">Megasphaera paucivorans</name>
    <dbReference type="NCBI Taxonomy" id="349095"/>
    <lineage>
        <taxon>Bacteria</taxon>
        <taxon>Bacillati</taxon>
        <taxon>Bacillota</taxon>
        <taxon>Negativicutes</taxon>
        <taxon>Veillonellales</taxon>
        <taxon>Veillonellaceae</taxon>
        <taxon>Megasphaera</taxon>
    </lineage>
</organism>
<dbReference type="InterPro" id="IPR020922">
    <property type="entry name" value="dITP/XTP_pyrophosphatase"/>
</dbReference>
<dbReference type="STRING" id="349095.SAMN05660299_01067"/>
<dbReference type="AlphaFoldDB" id="A0A1G9TZU3"/>
<evidence type="ECO:0000256" key="5">
    <source>
        <dbReference type="ARBA" id="ARBA00022801"/>
    </source>
</evidence>
<comment type="similarity">
    <text evidence="1 10 11">Belongs to the HAM1 NTPase family.</text>
</comment>
<keyword evidence="4 10" id="KW-0547">Nucleotide-binding</keyword>
<feature type="binding site" evidence="10">
    <location>
        <position position="73"/>
    </location>
    <ligand>
        <name>substrate</name>
    </ligand>
</feature>